<evidence type="ECO:0000313" key="3">
    <source>
        <dbReference type="EMBL" id="RAK68998.1"/>
    </source>
</evidence>
<comment type="caution">
    <text evidence="3">The sequence shown here is derived from an EMBL/GenBank/DDBJ whole genome shotgun (WGS) entry which is preliminary data.</text>
</comment>
<dbReference type="Pfam" id="PF09791">
    <property type="entry name" value="Oxidored-like"/>
    <property type="match status" value="1"/>
</dbReference>
<evidence type="ECO:0000256" key="1">
    <source>
        <dbReference type="SAM" id="MobiDB-lite"/>
    </source>
</evidence>
<dbReference type="EMBL" id="QFYS01000001">
    <property type="protein sequence ID" value="RAK68998.1"/>
    <property type="molecule type" value="Genomic_DNA"/>
</dbReference>
<dbReference type="InterPro" id="IPR019180">
    <property type="entry name" value="Oxidoreductase-like_N"/>
</dbReference>
<protein>
    <recommendedName>
        <fullName evidence="2">Oxidoreductase-like domain-containing protein</fullName>
    </recommendedName>
</protein>
<reference evidence="3 4" key="1">
    <citation type="submission" date="2018-05" db="EMBL/GenBank/DDBJ databases">
        <authorList>
            <person name="Lanie J.A."/>
            <person name="Ng W.-L."/>
            <person name="Kazmierczak K.M."/>
            <person name="Andrzejewski T.M."/>
            <person name="Davidsen T.M."/>
            <person name="Wayne K.J."/>
            <person name="Tettelin H."/>
            <person name="Glass J.I."/>
            <person name="Rusch D."/>
            <person name="Podicherti R."/>
            <person name="Tsui H.-C.T."/>
            <person name="Winkler M.E."/>
        </authorList>
    </citation>
    <scope>NUCLEOTIDE SEQUENCE [LARGE SCALE GENOMIC DNA]</scope>
    <source>
        <strain evidence="3 4">BUT-10</strain>
    </source>
</reference>
<dbReference type="OrthoDB" id="5797329at2"/>
<evidence type="ECO:0000313" key="4">
    <source>
        <dbReference type="Proteomes" id="UP000249524"/>
    </source>
</evidence>
<accession>A0A328BVB3</accession>
<keyword evidence="4" id="KW-1185">Reference proteome</keyword>
<proteinExistence type="predicted"/>
<gene>
    <name evidence="3" type="ORF">DJ019_03035</name>
</gene>
<feature type="region of interest" description="Disordered" evidence="1">
    <location>
        <begin position="1"/>
        <end position="25"/>
    </location>
</feature>
<sequence>MWWSCSSPARGAVGEGVTQSLPPPPDRPEDYMCCQRGCCPCIFDYYEDAMDRWREKVRALGGDPEALLAARAG</sequence>
<evidence type="ECO:0000259" key="2">
    <source>
        <dbReference type="Pfam" id="PF09791"/>
    </source>
</evidence>
<organism evidence="3 4">
    <name type="scientific">Phenylobacterium kunshanense</name>
    <dbReference type="NCBI Taxonomy" id="1445034"/>
    <lineage>
        <taxon>Bacteria</taxon>
        <taxon>Pseudomonadati</taxon>
        <taxon>Pseudomonadota</taxon>
        <taxon>Alphaproteobacteria</taxon>
        <taxon>Caulobacterales</taxon>
        <taxon>Caulobacteraceae</taxon>
        <taxon>Phenylobacterium</taxon>
    </lineage>
</organism>
<dbReference type="Proteomes" id="UP000249524">
    <property type="component" value="Unassembled WGS sequence"/>
</dbReference>
<dbReference type="AlphaFoldDB" id="A0A328BVB3"/>
<feature type="domain" description="Oxidoreductase-like" evidence="2">
    <location>
        <begin position="20"/>
        <end position="58"/>
    </location>
</feature>
<name>A0A328BVB3_9CAUL</name>